<dbReference type="PROSITE" id="PS00198">
    <property type="entry name" value="4FE4S_FER_1"/>
    <property type="match status" value="1"/>
</dbReference>
<dbReference type="Pfam" id="PF12139">
    <property type="entry name" value="APS-reductase_C"/>
    <property type="match status" value="1"/>
</dbReference>
<evidence type="ECO:0000259" key="5">
    <source>
        <dbReference type="PROSITE" id="PS51379"/>
    </source>
</evidence>
<dbReference type="Gene3D" id="6.20.260.10">
    <property type="entry name" value="Adenylylsulphate reductase, beta subunit, C-terminal domain"/>
    <property type="match status" value="1"/>
</dbReference>
<dbReference type="PROSITE" id="PS51379">
    <property type="entry name" value="4FE4S_FER_2"/>
    <property type="match status" value="2"/>
</dbReference>
<dbReference type="InterPro" id="IPR017896">
    <property type="entry name" value="4Fe4S_Fe-S-bd"/>
</dbReference>
<evidence type="ECO:0000256" key="1">
    <source>
        <dbReference type="ARBA" id="ARBA00022485"/>
    </source>
</evidence>
<keyword evidence="2" id="KW-0479">Metal-binding</keyword>
<dbReference type="InterPro" id="IPR022738">
    <property type="entry name" value="AprB_C"/>
</dbReference>
<keyword evidence="4" id="KW-0411">Iron-sulfur</keyword>
<accession>A0A1M6QUA6</accession>
<feature type="domain" description="4Fe-4S ferredoxin-type" evidence="5">
    <location>
        <begin position="38"/>
        <end position="67"/>
    </location>
</feature>
<dbReference type="Gene3D" id="3.30.70.20">
    <property type="match status" value="1"/>
</dbReference>
<gene>
    <name evidence="6" type="ORF">SAMN02745123_01205</name>
</gene>
<sequence>MPSFVIAEKCDGCKGQDKTACMYICPNDLMVLDREIMKATNRDVSQCWECYCCVKICPQQAIDVRGYADFVPMGASCVPLRSSDSIMWTVKFRNGMLKRFKFPIRTTAEGAAEPAGGYTVDQEDLNNQLLFTEPYSVGTPELPALKK</sequence>
<dbReference type="RefSeq" id="WP_072911824.1">
    <property type="nucleotide sequence ID" value="NZ_FRAR01000009.1"/>
</dbReference>
<evidence type="ECO:0000256" key="4">
    <source>
        <dbReference type="ARBA" id="ARBA00023014"/>
    </source>
</evidence>
<dbReference type="GO" id="GO:0051539">
    <property type="term" value="F:4 iron, 4 sulfur cluster binding"/>
    <property type="evidence" value="ECO:0007669"/>
    <property type="project" value="UniProtKB-KW"/>
</dbReference>
<feature type="domain" description="4Fe-4S ferredoxin-type" evidence="5">
    <location>
        <begin position="1"/>
        <end position="35"/>
    </location>
</feature>
<dbReference type="InterPro" id="IPR038465">
    <property type="entry name" value="APS_reduc_Bsu_C_sf"/>
</dbReference>
<dbReference type="PANTHER" id="PTHR43687">
    <property type="entry name" value="ADENYLYLSULFATE REDUCTASE, BETA SUBUNIT"/>
    <property type="match status" value="1"/>
</dbReference>
<dbReference type="SUPFAM" id="SSF54862">
    <property type="entry name" value="4Fe-4S ferredoxins"/>
    <property type="match status" value="1"/>
</dbReference>
<organism evidence="6 7">
    <name type="scientific">Desulforamulus aeronauticus DSM 10349</name>
    <dbReference type="NCBI Taxonomy" id="1121421"/>
    <lineage>
        <taxon>Bacteria</taxon>
        <taxon>Bacillati</taxon>
        <taxon>Bacillota</taxon>
        <taxon>Clostridia</taxon>
        <taxon>Eubacteriales</taxon>
        <taxon>Peptococcaceae</taxon>
        <taxon>Desulforamulus</taxon>
    </lineage>
</organism>
<evidence type="ECO:0000256" key="3">
    <source>
        <dbReference type="ARBA" id="ARBA00023004"/>
    </source>
</evidence>
<reference evidence="7" key="1">
    <citation type="submission" date="2016-11" db="EMBL/GenBank/DDBJ databases">
        <authorList>
            <person name="Varghese N."/>
            <person name="Submissions S."/>
        </authorList>
    </citation>
    <scope>NUCLEOTIDE SEQUENCE [LARGE SCALE GENOMIC DNA]</scope>
    <source>
        <strain evidence="7">DSM 10349</strain>
    </source>
</reference>
<dbReference type="STRING" id="1121421.SAMN02745123_01205"/>
<name>A0A1M6QUA6_9FIRM</name>
<dbReference type="GO" id="GO:0046872">
    <property type="term" value="F:metal ion binding"/>
    <property type="evidence" value="ECO:0007669"/>
    <property type="project" value="UniProtKB-KW"/>
</dbReference>
<dbReference type="PANTHER" id="PTHR43687:SF1">
    <property type="entry name" value="FERREDOXIN III"/>
    <property type="match status" value="1"/>
</dbReference>
<dbReference type="OrthoDB" id="9807879at2"/>
<keyword evidence="3" id="KW-0408">Iron</keyword>
<evidence type="ECO:0000256" key="2">
    <source>
        <dbReference type="ARBA" id="ARBA00022723"/>
    </source>
</evidence>
<keyword evidence="1" id="KW-0004">4Fe-4S</keyword>
<keyword evidence="7" id="KW-1185">Reference proteome</keyword>
<dbReference type="Proteomes" id="UP000183997">
    <property type="component" value="Unassembled WGS sequence"/>
</dbReference>
<evidence type="ECO:0000313" key="6">
    <source>
        <dbReference type="EMBL" id="SHK23755.1"/>
    </source>
</evidence>
<evidence type="ECO:0000313" key="7">
    <source>
        <dbReference type="Proteomes" id="UP000183997"/>
    </source>
</evidence>
<dbReference type="NCBIfam" id="TIGR02060">
    <property type="entry name" value="aprB"/>
    <property type="match status" value="1"/>
</dbReference>
<proteinExistence type="predicted"/>
<dbReference type="EMBL" id="FRAR01000009">
    <property type="protein sequence ID" value="SHK23755.1"/>
    <property type="molecule type" value="Genomic_DNA"/>
</dbReference>
<protein>
    <submittedName>
        <fullName evidence="6">Dissimilatory adenylylsulfate reductase beta subunit</fullName>
    </submittedName>
</protein>
<dbReference type="InterPro" id="IPR017900">
    <property type="entry name" value="4Fe4S_Fe_S_CS"/>
</dbReference>
<dbReference type="AlphaFoldDB" id="A0A1M6QUA6"/>
<dbReference type="InterPro" id="IPR011802">
    <property type="entry name" value="AprB"/>
</dbReference>
<dbReference type="InterPro" id="IPR050572">
    <property type="entry name" value="Fe-S_Ferredoxin"/>
</dbReference>